<dbReference type="PANTHER" id="PTHR48075:SF5">
    <property type="entry name" value="3-HYDROXYBUTYRYL-COA DEHYDROGENASE"/>
    <property type="match status" value="1"/>
</dbReference>
<proteinExistence type="predicted"/>
<dbReference type="Pfam" id="PF00725">
    <property type="entry name" value="3HCDH"/>
    <property type="match status" value="1"/>
</dbReference>
<dbReference type="InterPro" id="IPR036291">
    <property type="entry name" value="NAD(P)-bd_dom_sf"/>
</dbReference>
<dbReference type="InterPro" id="IPR006108">
    <property type="entry name" value="3HC_DH_C"/>
</dbReference>
<dbReference type="InterPro" id="IPR022694">
    <property type="entry name" value="3-OHacyl-CoA_DH"/>
</dbReference>
<feature type="domain" description="3-hydroxyacyl-CoA dehydrogenase NAD binding" evidence="3">
    <location>
        <begin position="11"/>
        <end position="187"/>
    </location>
</feature>
<dbReference type="PANTHER" id="PTHR48075">
    <property type="entry name" value="3-HYDROXYACYL-COA DEHYDROGENASE FAMILY PROTEIN"/>
    <property type="match status" value="1"/>
</dbReference>
<name>A0ABY1BMH8_9PSED</name>
<gene>
    <name evidence="4" type="ORF">SAMN05216600_11721</name>
</gene>
<evidence type="ECO:0000259" key="2">
    <source>
        <dbReference type="Pfam" id="PF00725"/>
    </source>
</evidence>
<dbReference type="InterPro" id="IPR008927">
    <property type="entry name" value="6-PGluconate_DH-like_C_sf"/>
</dbReference>
<evidence type="ECO:0000313" key="4">
    <source>
        <dbReference type="EMBL" id="SER19129.1"/>
    </source>
</evidence>
<feature type="domain" description="3-hydroxyacyl-CoA dehydrogenase C-terminal" evidence="2">
    <location>
        <begin position="192"/>
        <end position="264"/>
    </location>
</feature>
<dbReference type="Gene3D" id="3.40.50.720">
    <property type="entry name" value="NAD(P)-binding Rossmann-like Domain"/>
    <property type="match status" value="1"/>
</dbReference>
<keyword evidence="1" id="KW-0560">Oxidoreductase</keyword>
<evidence type="ECO:0000259" key="3">
    <source>
        <dbReference type="Pfam" id="PF02737"/>
    </source>
</evidence>
<dbReference type="InterPro" id="IPR006176">
    <property type="entry name" value="3-OHacyl-CoA_DH_NAD-bd"/>
</dbReference>
<keyword evidence="5" id="KW-1185">Reference proteome</keyword>
<dbReference type="Pfam" id="PF02737">
    <property type="entry name" value="3HCDH_N"/>
    <property type="match status" value="1"/>
</dbReference>
<dbReference type="Gene3D" id="1.10.1040.10">
    <property type="entry name" value="N-(1-d-carboxylethyl)-l-norvaline Dehydrogenase, domain 2"/>
    <property type="match status" value="1"/>
</dbReference>
<reference evidence="4 5" key="1">
    <citation type="submission" date="2016-10" db="EMBL/GenBank/DDBJ databases">
        <authorList>
            <person name="Varghese N."/>
            <person name="Submissions S."/>
        </authorList>
    </citation>
    <scope>NUCLEOTIDE SEQUENCE [LARGE SCALE GENOMIC DNA]</scope>
    <source>
        <strain evidence="4 5">CIP 109853</strain>
    </source>
</reference>
<dbReference type="SUPFAM" id="SSF51735">
    <property type="entry name" value="NAD(P)-binding Rossmann-fold domains"/>
    <property type="match status" value="1"/>
</dbReference>
<dbReference type="SUPFAM" id="SSF48179">
    <property type="entry name" value="6-phosphogluconate dehydrogenase C-terminal domain-like"/>
    <property type="match status" value="1"/>
</dbReference>
<dbReference type="PIRSF" id="PIRSF000105">
    <property type="entry name" value="HCDH"/>
    <property type="match status" value="1"/>
</dbReference>
<comment type="caution">
    <text evidence="4">The sequence shown here is derived from an EMBL/GenBank/DDBJ whole genome shotgun (WGS) entry which is preliminary data.</text>
</comment>
<dbReference type="Proteomes" id="UP000198512">
    <property type="component" value="Unassembled WGS sequence"/>
</dbReference>
<evidence type="ECO:0000313" key="5">
    <source>
        <dbReference type="Proteomes" id="UP000198512"/>
    </source>
</evidence>
<protein>
    <submittedName>
        <fullName evidence="4">3-hydroxyacyl-CoA dehydrogenase</fullName>
    </submittedName>
</protein>
<dbReference type="RefSeq" id="WP_069519469.1">
    <property type="nucleotide sequence ID" value="NZ_FOFP01000017.1"/>
</dbReference>
<evidence type="ECO:0000256" key="1">
    <source>
        <dbReference type="ARBA" id="ARBA00023002"/>
    </source>
</evidence>
<accession>A0ABY1BMH8</accession>
<dbReference type="EMBL" id="FOFP01000017">
    <property type="protein sequence ID" value="SER19129.1"/>
    <property type="molecule type" value="Genomic_DNA"/>
</dbReference>
<organism evidence="4 5">
    <name type="scientific">Pseudomonas cuatrocienegasensis</name>
    <dbReference type="NCBI Taxonomy" id="543360"/>
    <lineage>
        <taxon>Bacteria</taxon>
        <taxon>Pseudomonadati</taxon>
        <taxon>Pseudomonadota</taxon>
        <taxon>Gammaproteobacteria</taxon>
        <taxon>Pseudomonadales</taxon>
        <taxon>Pseudomonadaceae</taxon>
        <taxon>Pseudomonas</taxon>
    </lineage>
</organism>
<dbReference type="InterPro" id="IPR013328">
    <property type="entry name" value="6PGD_dom2"/>
</dbReference>
<sequence length="321" mass="34583">MPLIPLKNINTVGLAGAGAVGYGWAALLLARGYRVIACDPAEQAPALLEQAVVARWPSLRRLGIATGEQPPLERLQFTRSLAQMAQASDLVQENAPESPAIKQAVISEIDAHLPADRLILSSSGGVPPSQLQSYCQTPARLVLGHPFHPAHIIPLVEVVGGEQSSPEAVALALQFYRGLGKHPIHLKREMVGHLSNRLQFALLREASHCLASGVASAADIDAAMRWGLGPRWALMGGLMTFNLAGGSGGLSSLLERFGDDIQHWWDALAPTQLTPAVRTALVAGAQELTADKTNDEWAQWRDDTLIEFFRFVSDHPYPTDP</sequence>